<reference evidence="2" key="1">
    <citation type="submission" date="2020-08" db="EMBL/GenBank/DDBJ databases">
        <title>Multicomponent nature underlies the extraordinary mechanical properties of spider dragline silk.</title>
        <authorList>
            <person name="Kono N."/>
            <person name="Nakamura H."/>
            <person name="Mori M."/>
            <person name="Yoshida Y."/>
            <person name="Ohtoshi R."/>
            <person name="Malay A.D."/>
            <person name="Moran D.A.P."/>
            <person name="Tomita M."/>
            <person name="Numata K."/>
            <person name="Arakawa K."/>
        </authorList>
    </citation>
    <scope>NUCLEOTIDE SEQUENCE</scope>
</reference>
<feature type="region of interest" description="Disordered" evidence="1">
    <location>
        <begin position="1"/>
        <end position="80"/>
    </location>
</feature>
<feature type="compositionally biased region" description="Basic residues" evidence="1">
    <location>
        <begin position="22"/>
        <end position="53"/>
    </location>
</feature>
<sequence length="113" mass="12706">MRVRRPQQPDPNERTSITSKRAVQRKPRHTSSQRCRPHKCGRRRAYVRQRRANHSNDRTAQDVVTASSKQGSNINTGGTVNINVNGGREVGRAVVNSDECSRGFYVNLPLQPA</sequence>
<accession>A0A8X6NXG0</accession>
<name>A0A8X6NXG0_NEPPI</name>
<evidence type="ECO:0000313" key="3">
    <source>
        <dbReference type="Proteomes" id="UP000887013"/>
    </source>
</evidence>
<comment type="caution">
    <text evidence="2">The sequence shown here is derived from an EMBL/GenBank/DDBJ whole genome shotgun (WGS) entry which is preliminary data.</text>
</comment>
<dbReference type="Proteomes" id="UP000887013">
    <property type="component" value="Unassembled WGS sequence"/>
</dbReference>
<feature type="compositionally biased region" description="Polar residues" evidence="1">
    <location>
        <begin position="62"/>
        <end position="72"/>
    </location>
</feature>
<evidence type="ECO:0000313" key="2">
    <source>
        <dbReference type="EMBL" id="GFT40400.1"/>
    </source>
</evidence>
<dbReference type="AlphaFoldDB" id="A0A8X6NXG0"/>
<protein>
    <submittedName>
        <fullName evidence="2">Uncharacterized protein</fullName>
    </submittedName>
</protein>
<dbReference type="EMBL" id="BMAW01014770">
    <property type="protein sequence ID" value="GFT40400.1"/>
    <property type="molecule type" value="Genomic_DNA"/>
</dbReference>
<proteinExistence type="predicted"/>
<keyword evidence="3" id="KW-1185">Reference proteome</keyword>
<gene>
    <name evidence="2" type="ORF">NPIL_342921</name>
</gene>
<organism evidence="2 3">
    <name type="scientific">Nephila pilipes</name>
    <name type="common">Giant wood spider</name>
    <name type="synonym">Nephila maculata</name>
    <dbReference type="NCBI Taxonomy" id="299642"/>
    <lineage>
        <taxon>Eukaryota</taxon>
        <taxon>Metazoa</taxon>
        <taxon>Ecdysozoa</taxon>
        <taxon>Arthropoda</taxon>
        <taxon>Chelicerata</taxon>
        <taxon>Arachnida</taxon>
        <taxon>Araneae</taxon>
        <taxon>Araneomorphae</taxon>
        <taxon>Entelegynae</taxon>
        <taxon>Araneoidea</taxon>
        <taxon>Nephilidae</taxon>
        <taxon>Nephila</taxon>
    </lineage>
</organism>
<evidence type="ECO:0000256" key="1">
    <source>
        <dbReference type="SAM" id="MobiDB-lite"/>
    </source>
</evidence>